<gene>
    <name evidence="2" type="ORF">SAMN05192579_1232</name>
</gene>
<organism evidence="2 3">
    <name type="scientific">Rhodanobacter glycinis</name>
    <dbReference type="NCBI Taxonomy" id="582702"/>
    <lineage>
        <taxon>Bacteria</taxon>
        <taxon>Pseudomonadati</taxon>
        <taxon>Pseudomonadota</taxon>
        <taxon>Gammaproteobacteria</taxon>
        <taxon>Lysobacterales</taxon>
        <taxon>Rhodanobacteraceae</taxon>
        <taxon>Rhodanobacter</taxon>
    </lineage>
</organism>
<accession>A0A1I4G9U8</accession>
<proteinExistence type="predicted"/>
<evidence type="ECO:0000313" key="2">
    <source>
        <dbReference type="EMBL" id="SFL26832.1"/>
    </source>
</evidence>
<evidence type="ECO:0000313" key="3">
    <source>
        <dbReference type="Proteomes" id="UP000198725"/>
    </source>
</evidence>
<dbReference type="EMBL" id="FOSR01000023">
    <property type="protein sequence ID" value="SFL26832.1"/>
    <property type="molecule type" value="Genomic_DNA"/>
</dbReference>
<dbReference type="Pfam" id="PF13503">
    <property type="entry name" value="DUF4123"/>
    <property type="match status" value="1"/>
</dbReference>
<feature type="domain" description="DUF4123" evidence="1">
    <location>
        <begin position="22"/>
        <end position="153"/>
    </location>
</feature>
<sequence length="304" mass="34537">MLDTLQRQLNKALFAQEERRAWLLIDAMHRDVRDCLRGAEISDDDIHLVALARDDIPEERSPHLVAIDARTVERLRASLAAALNEQGDPDAEKAHGFAVGGWLVSATPVHVLARHLSLCMKPRLADVGRKYFRWADRRVLEWMWPALEDKEKSALLGPIEQWWTLDRCGALIEHRAPTISPDHLPWQLSAATWRHGQDCELVQALLRGWQYFHPQLPADYLERARQAVRAVRTLGLVEPAEIVLVATYVLQVHPCLCEHPLLRQAVHAAETQSRPLIEVLADIPDPDGWNRMRDELNQAVVATA</sequence>
<evidence type="ECO:0000259" key="1">
    <source>
        <dbReference type="Pfam" id="PF13503"/>
    </source>
</evidence>
<reference evidence="3" key="1">
    <citation type="submission" date="2016-10" db="EMBL/GenBank/DDBJ databases">
        <authorList>
            <person name="Varghese N."/>
            <person name="Submissions S."/>
        </authorList>
    </citation>
    <scope>NUCLEOTIDE SEQUENCE [LARGE SCALE GENOMIC DNA]</scope>
    <source>
        <strain evidence="3">MO64</strain>
    </source>
</reference>
<name>A0A1I4G9U8_9GAMM</name>
<dbReference type="InterPro" id="IPR025391">
    <property type="entry name" value="DUF4123"/>
</dbReference>
<dbReference type="RefSeq" id="WP_092705240.1">
    <property type="nucleotide sequence ID" value="NZ_FOSR01000023.1"/>
</dbReference>
<keyword evidence="3" id="KW-1185">Reference proteome</keyword>
<protein>
    <recommendedName>
        <fullName evidence="1">DUF4123 domain-containing protein</fullName>
    </recommendedName>
</protein>
<dbReference type="Proteomes" id="UP000198725">
    <property type="component" value="Unassembled WGS sequence"/>
</dbReference>
<dbReference type="AlphaFoldDB" id="A0A1I4G9U8"/>